<feature type="binding site" evidence="3">
    <location>
        <position position="71"/>
    </location>
    <ligand>
        <name>Mg(2+)</name>
        <dbReference type="ChEBI" id="CHEBI:18420"/>
        <label>1</label>
    </ligand>
</feature>
<dbReference type="Proteomes" id="UP000567246">
    <property type="component" value="Unassembled WGS sequence"/>
</dbReference>
<dbReference type="PANTHER" id="PTHR16222:SF24">
    <property type="entry name" value="ADP-RIBOSYLHYDROLASE ARH3"/>
    <property type="match status" value="1"/>
</dbReference>
<reference evidence="4 5" key="1">
    <citation type="submission" date="2020-08" db="EMBL/GenBank/DDBJ databases">
        <title>Sequencing the genomes of 1000 actinobacteria strains.</title>
        <authorList>
            <person name="Klenk H.-P."/>
        </authorList>
    </citation>
    <scope>NUCLEOTIDE SEQUENCE [LARGE SCALE GENOMIC DNA]</scope>
    <source>
        <strain evidence="4 5">DSM 17945</strain>
    </source>
</reference>
<dbReference type="Gene3D" id="1.10.4080.10">
    <property type="entry name" value="ADP-ribosylation/Crystallin J1"/>
    <property type="match status" value="1"/>
</dbReference>
<dbReference type="EMBL" id="JACHMW010000001">
    <property type="protein sequence ID" value="MBB5848453.1"/>
    <property type="molecule type" value="Genomic_DNA"/>
</dbReference>
<name>A0A7W9JIT0_9MICC</name>
<dbReference type="InterPro" id="IPR005502">
    <property type="entry name" value="Ribosyl_crysJ1"/>
</dbReference>
<evidence type="ECO:0000313" key="5">
    <source>
        <dbReference type="Proteomes" id="UP000567246"/>
    </source>
</evidence>
<feature type="binding site" evidence="3">
    <location>
        <position position="324"/>
    </location>
    <ligand>
        <name>Mg(2+)</name>
        <dbReference type="ChEBI" id="CHEBI:18420"/>
        <label>1</label>
    </ligand>
</feature>
<comment type="caution">
    <text evidence="4">The sequence shown here is derived from an EMBL/GenBank/DDBJ whole genome shotgun (WGS) entry which is preliminary data.</text>
</comment>
<dbReference type="RefSeq" id="WP_184171584.1">
    <property type="nucleotide sequence ID" value="NZ_BAABAG010000001.1"/>
</dbReference>
<dbReference type="GO" id="GO:0046872">
    <property type="term" value="F:metal ion binding"/>
    <property type="evidence" value="ECO:0007669"/>
    <property type="project" value="UniProtKB-KW"/>
</dbReference>
<sequence length="377" mass="37970">MTETPAAPSLPGPEHAARVAALLAAGAAGDALGYTVEFDADAAVRARHGAEGLTTGEAALAVVGGEALPISDDTQMTLYVLDGLLEWIEWQNDGQAADPAACVWLACLRWWATQHGGALPDGAPPVPPRWLEDHPELRARRAPGNACLSGLDSAAMGLPGDPRNPDSKGCGTVMRSAPYGMVPGLEDVHVVSFARQGAVLTHGHPTAWVAAAAYSLMIAALLRGAGLEDAVAHARAWVDSLGPAEGGETAAALASAVELAASPADDAGRPGTLPAALGEGWVAEEALAIAVHAALVAQARHADPADMLALALRIGANHAGDSDSTASLAGQLLGAAHGPAVFGADAAADGPAGLVPAWVAEREVVAEAARRWSAATT</sequence>
<proteinExistence type="inferred from homology"/>
<keyword evidence="3" id="KW-0460">Magnesium</keyword>
<comment type="similarity">
    <text evidence="1">Belongs to the ADP-ribosylglycohydrolase family.</text>
</comment>
<evidence type="ECO:0000313" key="4">
    <source>
        <dbReference type="EMBL" id="MBB5848453.1"/>
    </source>
</evidence>
<keyword evidence="3" id="KW-0479">Metal-binding</keyword>
<evidence type="ECO:0000256" key="1">
    <source>
        <dbReference type="ARBA" id="ARBA00010702"/>
    </source>
</evidence>
<accession>A0A7W9JIT0</accession>
<keyword evidence="5" id="KW-1185">Reference proteome</keyword>
<evidence type="ECO:0000256" key="3">
    <source>
        <dbReference type="PIRSR" id="PIRSR605502-1"/>
    </source>
</evidence>
<gene>
    <name evidence="4" type="ORF">HDA33_001017</name>
</gene>
<dbReference type="PANTHER" id="PTHR16222">
    <property type="entry name" value="ADP-RIBOSYLGLYCOHYDROLASE"/>
    <property type="match status" value="1"/>
</dbReference>
<protein>
    <submittedName>
        <fullName evidence="4">ADP-ribosylglycohydrolase</fullName>
    </submittedName>
</protein>
<feature type="binding site" evidence="3">
    <location>
        <position position="323"/>
    </location>
    <ligand>
        <name>Mg(2+)</name>
        <dbReference type="ChEBI" id="CHEBI:18420"/>
        <label>1</label>
    </ligand>
</feature>
<feature type="binding site" evidence="3">
    <location>
        <position position="73"/>
    </location>
    <ligand>
        <name>Mg(2+)</name>
        <dbReference type="ChEBI" id="CHEBI:18420"/>
        <label>1</label>
    </ligand>
</feature>
<keyword evidence="2 4" id="KW-0378">Hydrolase</keyword>
<organism evidence="4 5">
    <name type="scientific">Micrococcus endophyticus</name>
    <dbReference type="NCBI Taxonomy" id="455343"/>
    <lineage>
        <taxon>Bacteria</taxon>
        <taxon>Bacillati</taxon>
        <taxon>Actinomycetota</taxon>
        <taxon>Actinomycetes</taxon>
        <taxon>Micrococcales</taxon>
        <taxon>Micrococcaceae</taxon>
        <taxon>Micrococcus</taxon>
    </lineage>
</organism>
<dbReference type="AlphaFoldDB" id="A0A7W9JIT0"/>
<comment type="cofactor">
    <cofactor evidence="3">
        <name>Mg(2+)</name>
        <dbReference type="ChEBI" id="CHEBI:18420"/>
    </cofactor>
    <text evidence="3">Binds 2 magnesium ions per subunit.</text>
</comment>
<feature type="binding site" evidence="3">
    <location>
        <position position="72"/>
    </location>
    <ligand>
        <name>Mg(2+)</name>
        <dbReference type="ChEBI" id="CHEBI:18420"/>
        <label>1</label>
    </ligand>
</feature>
<evidence type="ECO:0000256" key="2">
    <source>
        <dbReference type="ARBA" id="ARBA00022801"/>
    </source>
</evidence>
<dbReference type="InterPro" id="IPR050792">
    <property type="entry name" value="ADP-ribosylglycohydrolase"/>
</dbReference>
<feature type="binding site" evidence="3">
    <location>
        <position position="321"/>
    </location>
    <ligand>
        <name>Mg(2+)</name>
        <dbReference type="ChEBI" id="CHEBI:18420"/>
        <label>1</label>
    </ligand>
</feature>
<dbReference type="Pfam" id="PF03747">
    <property type="entry name" value="ADP_ribosyl_GH"/>
    <property type="match status" value="1"/>
</dbReference>
<dbReference type="SUPFAM" id="SSF101478">
    <property type="entry name" value="ADP-ribosylglycohydrolase"/>
    <property type="match status" value="1"/>
</dbReference>
<dbReference type="InterPro" id="IPR036705">
    <property type="entry name" value="Ribosyl_crysJ1_sf"/>
</dbReference>
<dbReference type="GO" id="GO:0016787">
    <property type="term" value="F:hydrolase activity"/>
    <property type="evidence" value="ECO:0007669"/>
    <property type="project" value="UniProtKB-KW"/>
</dbReference>